<reference evidence="2 3" key="1">
    <citation type="submission" date="2015-04" db="EMBL/GenBank/DDBJ databases">
        <authorList>
            <person name="Syromyatnikov M.Y."/>
            <person name="Popov V.N."/>
        </authorList>
    </citation>
    <scope>NUCLEOTIDE SEQUENCE [LARGE SCALE GENOMIC DNA]</scope>
</reference>
<keyword evidence="1" id="KW-0472">Membrane</keyword>
<accession>A0A1J1ITH6</accession>
<name>A0A1J1ITH6_9DIPT</name>
<keyword evidence="3" id="KW-1185">Reference proteome</keyword>
<dbReference type="Proteomes" id="UP000183832">
    <property type="component" value="Unassembled WGS sequence"/>
</dbReference>
<proteinExistence type="predicted"/>
<keyword evidence="1" id="KW-0812">Transmembrane</keyword>
<dbReference type="OrthoDB" id="7738580at2759"/>
<evidence type="ECO:0000313" key="2">
    <source>
        <dbReference type="EMBL" id="CRL03541.1"/>
    </source>
</evidence>
<gene>
    <name evidence="2" type="ORF">CLUMA_CG016568</name>
</gene>
<evidence type="ECO:0000256" key="1">
    <source>
        <dbReference type="SAM" id="Phobius"/>
    </source>
</evidence>
<sequence length="213" mass="23694">MRITLVMVAEPEPLHVRGRDKMIILLYLIVILGWALLILIIKCRKAREKRIAMAEPQNQNAIHVIQIGNTFYDVIPINNPSASVARCPRRCHHHSHCRRSVRVQRSESNSSINNINAHTNPSFVLDEGVYPGAPPSGLEAPPSYDEVIRLPNQYPKITSSSTVVTPINEHPPPTIAEIEGNDNSITTITSLSPAVFSNQQQRTPANETRTCVT</sequence>
<feature type="transmembrane region" description="Helical" evidence="1">
    <location>
        <begin position="22"/>
        <end position="41"/>
    </location>
</feature>
<dbReference type="AlphaFoldDB" id="A0A1J1ITH6"/>
<organism evidence="2 3">
    <name type="scientific">Clunio marinus</name>
    <dbReference type="NCBI Taxonomy" id="568069"/>
    <lineage>
        <taxon>Eukaryota</taxon>
        <taxon>Metazoa</taxon>
        <taxon>Ecdysozoa</taxon>
        <taxon>Arthropoda</taxon>
        <taxon>Hexapoda</taxon>
        <taxon>Insecta</taxon>
        <taxon>Pterygota</taxon>
        <taxon>Neoptera</taxon>
        <taxon>Endopterygota</taxon>
        <taxon>Diptera</taxon>
        <taxon>Nematocera</taxon>
        <taxon>Chironomoidea</taxon>
        <taxon>Chironomidae</taxon>
        <taxon>Clunio</taxon>
    </lineage>
</organism>
<keyword evidence="1" id="KW-1133">Transmembrane helix</keyword>
<dbReference type="EMBL" id="CVRI01000059">
    <property type="protein sequence ID" value="CRL03541.1"/>
    <property type="molecule type" value="Genomic_DNA"/>
</dbReference>
<evidence type="ECO:0000313" key="3">
    <source>
        <dbReference type="Proteomes" id="UP000183832"/>
    </source>
</evidence>
<protein>
    <submittedName>
        <fullName evidence="2">CLUMA_CG016568, isoform A</fullName>
    </submittedName>
</protein>